<organism evidence="1">
    <name type="scientific">Magnetococcus massalia (strain MO-1)</name>
    <dbReference type="NCBI Taxonomy" id="451514"/>
    <lineage>
        <taxon>Bacteria</taxon>
        <taxon>Pseudomonadati</taxon>
        <taxon>Pseudomonadota</taxon>
        <taxon>Magnetococcia</taxon>
        <taxon>Magnetococcales</taxon>
        <taxon>Magnetococcaceae</taxon>
        <taxon>Magnetococcus</taxon>
    </lineage>
</organism>
<dbReference type="EMBL" id="LO017727">
    <property type="protein sequence ID" value="CRH05970.1"/>
    <property type="molecule type" value="Genomic_DNA"/>
</dbReference>
<name>A0A1S7LG91_MAGMO</name>
<dbReference type="AlphaFoldDB" id="A0A1S7LG91"/>
<reference evidence="1" key="1">
    <citation type="submission" date="2015-04" db="EMBL/GenBank/DDBJ databases">
        <authorList>
            <person name="Syromyatnikov M.Y."/>
            <person name="Popov V.N."/>
        </authorList>
    </citation>
    <scope>NUCLEOTIDE SEQUENCE</scope>
    <source>
        <strain evidence="1">MO-1</strain>
    </source>
</reference>
<evidence type="ECO:0000313" key="1">
    <source>
        <dbReference type="EMBL" id="CRH05970.1"/>
    </source>
</evidence>
<sequence>MFYNRQRKHSTIGYMTPEQCDLAFSVSA</sequence>
<proteinExistence type="predicted"/>
<protein>
    <submittedName>
        <fullName evidence="1">Integrase, catalytic region</fullName>
    </submittedName>
</protein>
<gene>
    <name evidence="1" type="ORF">MAGMO_1793</name>
</gene>
<accession>A0A1S7LG91</accession>